<evidence type="ECO:0000256" key="5">
    <source>
        <dbReference type="ARBA" id="ARBA00023242"/>
    </source>
</evidence>
<keyword evidence="4" id="KW-0508">mRNA splicing</keyword>
<dbReference type="PANTHER" id="PTHR18034">
    <property type="entry name" value="CELL CYCLE CONTROL PROTEIN CWF22-RELATED"/>
    <property type="match status" value="1"/>
</dbReference>
<evidence type="ECO:0000256" key="2">
    <source>
        <dbReference type="ARBA" id="ARBA00022664"/>
    </source>
</evidence>
<evidence type="ECO:0000256" key="6">
    <source>
        <dbReference type="SAM" id="MobiDB-lite"/>
    </source>
</evidence>
<keyword evidence="5" id="KW-0539">Nucleus</keyword>
<dbReference type="EMBL" id="AWUE01019384">
    <property type="protein sequence ID" value="OMO73896.1"/>
    <property type="molecule type" value="Genomic_DNA"/>
</dbReference>
<dbReference type="STRING" id="93759.A0A1R3HU34"/>
<dbReference type="GO" id="GO:0071013">
    <property type="term" value="C:catalytic step 2 spliceosome"/>
    <property type="evidence" value="ECO:0007669"/>
    <property type="project" value="TreeGrafter"/>
</dbReference>
<dbReference type="GO" id="GO:0000398">
    <property type="term" value="P:mRNA splicing, via spliceosome"/>
    <property type="evidence" value="ECO:0007669"/>
    <property type="project" value="TreeGrafter"/>
</dbReference>
<keyword evidence="8" id="KW-0648">Protein biosynthesis</keyword>
<keyword evidence="8" id="KW-0396">Initiation factor</keyword>
<accession>A0A1R3HU34</accession>
<dbReference type="PROSITE" id="PS51366">
    <property type="entry name" value="MI"/>
    <property type="match status" value="1"/>
</dbReference>
<evidence type="ECO:0000256" key="1">
    <source>
        <dbReference type="ARBA" id="ARBA00004123"/>
    </source>
</evidence>
<keyword evidence="3" id="KW-0810">Translation regulation</keyword>
<comment type="subcellular location">
    <subcellularLocation>
        <location evidence="1">Nucleus</location>
    </subcellularLocation>
</comment>
<dbReference type="PANTHER" id="PTHR18034:SF3">
    <property type="entry name" value="PRE-MRNA-SPLICING FACTOR CWC22 HOMOLOG"/>
    <property type="match status" value="1"/>
</dbReference>
<evidence type="ECO:0000313" key="8">
    <source>
        <dbReference type="EMBL" id="OMO73896.1"/>
    </source>
</evidence>
<feature type="region of interest" description="Disordered" evidence="6">
    <location>
        <begin position="35"/>
        <end position="54"/>
    </location>
</feature>
<dbReference type="GO" id="GO:0003723">
    <property type="term" value="F:RNA binding"/>
    <property type="evidence" value="ECO:0007669"/>
    <property type="project" value="TreeGrafter"/>
</dbReference>
<name>A0A1R3HU34_9ROSI</name>
<dbReference type="GO" id="GO:0006417">
    <property type="term" value="P:regulation of translation"/>
    <property type="evidence" value="ECO:0007669"/>
    <property type="project" value="UniProtKB-KW"/>
</dbReference>
<proteinExistence type="predicted"/>
<dbReference type="AlphaFoldDB" id="A0A1R3HU34"/>
<feature type="compositionally biased region" description="Acidic residues" evidence="6">
    <location>
        <begin position="39"/>
        <end position="48"/>
    </location>
</feature>
<feature type="domain" description="MI" evidence="7">
    <location>
        <begin position="66"/>
        <end position="182"/>
    </location>
</feature>
<dbReference type="GO" id="GO:0003743">
    <property type="term" value="F:translation initiation factor activity"/>
    <property type="evidence" value="ECO:0007669"/>
    <property type="project" value="UniProtKB-KW"/>
</dbReference>
<evidence type="ECO:0000256" key="3">
    <source>
        <dbReference type="ARBA" id="ARBA00022845"/>
    </source>
</evidence>
<keyword evidence="2" id="KW-0507">mRNA processing</keyword>
<evidence type="ECO:0000256" key="4">
    <source>
        <dbReference type="ARBA" id="ARBA00023187"/>
    </source>
</evidence>
<keyword evidence="9" id="KW-1185">Reference proteome</keyword>
<comment type="caution">
    <text evidence="8">The sequence shown here is derived from an EMBL/GenBank/DDBJ whole genome shotgun (WGS) entry which is preliminary data.</text>
</comment>
<evidence type="ECO:0000259" key="7">
    <source>
        <dbReference type="PROSITE" id="PS51366"/>
    </source>
</evidence>
<protein>
    <submittedName>
        <fullName evidence="8">Initiation factor eIF-4 gamma, MA3</fullName>
    </submittedName>
</protein>
<organism evidence="8 9">
    <name type="scientific">Corchorus olitorius</name>
    <dbReference type="NCBI Taxonomy" id="93759"/>
    <lineage>
        <taxon>Eukaryota</taxon>
        <taxon>Viridiplantae</taxon>
        <taxon>Streptophyta</taxon>
        <taxon>Embryophyta</taxon>
        <taxon>Tracheophyta</taxon>
        <taxon>Spermatophyta</taxon>
        <taxon>Magnoliopsida</taxon>
        <taxon>eudicotyledons</taxon>
        <taxon>Gunneridae</taxon>
        <taxon>Pentapetalae</taxon>
        <taxon>rosids</taxon>
        <taxon>malvids</taxon>
        <taxon>Malvales</taxon>
        <taxon>Malvaceae</taxon>
        <taxon>Grewioideae</taxon>
        <taxon>Apeibeae</taxon>
        <taxon>Corchorus</taxon>
    </lineage>
</organism>
<dbReference type="InterPro" id="IPR003891">
    <property type="entry name" value="Initiation_fac_eIF4g_MI"/>
</dbReference>
<gene>
    <name evidence="8" type="ORF">COLO4_26808</name>
</gene>
<evidence type="ECO:0000313" key="9">
    <source>
        <dbReference type="Proteomes" id="UP000187203"/>
    </source>
</evidence>
<reference evidence="9" key="1">
    <citation type="submission" date="2013-09" db="EMBL/GenBank/DDBJ databases">
        <title>Corchorus olitorius genome sequencing.</title>
        <authorList>
            <person name="Alam M."/>
            <person name="Haque M.S."/>
            <person name="Islam M.S."/>
            <person name="Emdad E.M."/>
            <person name="Islam M.M."/>
            <person name="Ahmed B."/>
            <person name="Halim A."/>
            <person name="Hossen Q.M.M."/>
            <person name="Hossain M.Z."/>
            <person name="Ahmed R."/>
            <person name="Khan M.M."/>
            <person name="Islam R."/>
            <person name="Rashid M.M."/>
            <person name="Khan S.A."/>
            <person name="Rahman M.S."/>
            <person name="Alam M."/>
            <person name="Yahiya A.S."/>
            <person name="Khan M.S."/>
            <person name="Azam M.S."/>
            <person name="Haque T."/>
            <person name="Lashkar M.Z.H."/>
            <person name="Akhand A.I."/>
            <person name="Morshed G."/>
            <person name="Roy S."/>
            <person name="Uddin K.S."/>
            <person name="Rabeya T."/>
            <person name="Hossain A.S."/>
            <person name="Chowdhury A."/>
            <person name="Snigdha A.R."/>
            <person name="Mortoza M.S."/>
            <person name="Matin S.A."/>
            <person name="Hoque S.M.E."/>
            <person name="Islam M.K."/>
            <person name="Roy D.K."/>
            <person name="Haider R."/>
            <person name="Moosa M.M."/>
            <person name="Elias S.M."/>
            <person name="Hasan A.M."/>
            <person name="Jahan S."/>
            <person name="Shafiuddin M."/>
            <person name="Mahmood N."/>
            <person name="Shommy N.S."/>
        </authorList>
    </citation>
    <scope>NUCLEOTIDE SEQUENCE [LARGE SCALE GENOMIC DNA]</scope>
    <source>
        <strain evidence="9">cv. O-4</strain>
    </source>
</reference>
<dbReference type="SMART" id="SM00544">
    <property type="entry name" value="MA3"/>
    <property type="match status" value="1"/>
</dbReference>
<dbReference type="OrthoDB" id="1924287at2759"/>
<sequence length="284" mass="33374">MKSLRDELDPEISLDIFKEDPRFLENERRYEDLKKSILGEDEEDESDEEDKKQMKIKDGTETNLVNLRTTIYLTIKSSIDFKEAGQKLLKIKLKPGEEMVLCSMILDYCSHQRIFNQDYGRLGEGFCMMNKVYQENFVECFVEQYSMIHHLETIKLHNVAKFFAHLLATDALPWHHVLANIRLTEEDTTSSSRIFIKTLFQELSEHLGIRRLNERLSDPTMQNSFESIFPKDNPKNTRFSINFFTAIGLGGITENLRRYLKNMQHKKPAYDSDSEATTKKRRTR</sequence>
<dbReference type="InterPro" id="IPR050781">
    <property type="entry name" value="CWC22_splicing_factor"/>
</dbReference>
<dbReference type="Pfam" id="PF02847">
    <property type="entry name" value="MA3"/>
    <property type="match status" value="1"/>
</dbReference>
<dbReference type="Proteomes" id="UP000187203">
    <property type="component" value="Unassembled WGS sequence"/>
</dbReference>